<dbReference type="AlphaFoldDB" id="G7YJZ7"/>
<comment type="similarity">
    <text evidence="1">Belongs to the recoverin family.</text>
</comment>
<keyword evidence="3" id="KW-0677">Repeat</keyword>
<proteinExistence type="inferred from homology"/>
<protein>
    <submittedName>
        <fullName evidence="6">Kv channel-interacting protein 4</fullName>
    </submittedName>
</protein>
<dbReference type="CDD" id="cd00051">
    <property type="entry name" value="EFh"/>
    <property type="match status" value="2"/>
</dbReference>
<dbReference type="EMBL" id="DF143460">
    <property type="protein sequence ID" value="GAA53280.1"/>
    <property type="molecule type" value="Genomic_DNA"/>
</dbReference>
<dbReference type="SMART" id="SM00054">
    <property type="entry name" value="EFh"/>
    <property type="match status" value="3"/>
</dbReference>
<dbReference type="FunFam" id="1.10.238.10:FF:000009">
    <property type="entry name" value="Visinin-like protein 1"/>
    <property type="match status" value="1"/>
</dbReference>
<dbReference type="PRINTS" id="PR00450">
    <property type="entry name" value="RECOVERIN"/>
</dbReference>
<dbReference type="Pfam" id="PF13499">
    <property type="entry name" value="EF-hand_7"/>
    <property type="match status" value="1"/>
</dbReference>
<evidence type="ECO:0000313" key="7">
    <source>
        <dbReference type="Proteomes" id="UP000008909"/>
    </source>
</evidence>
<feature type="domain" description="EF-hand" evidence="5">
    <location>
        <begin position="262"/>
        <end position="297"/>
    </location>
</feature>
<dbReference type="InterPro" id="IPR028846">
    <property type="entry name" value="Recoverin"/>
</dbReference>
<feature type="domain" description="EF-hand" evidence="5">
    <location>
        <begin position="310"/>
        <end position="345"/>
    </location>
</feature>
<organism evidence="6 7">
    <name type="scientific">Clonorchis sinensis</name>
    <name type="common">Chinese liver fluke</name>
    <dbReference type="NCBI Taxonomy" id="79923"/>
    <lineage>
        <taxon>Eukaryota</taxon>
        <taxon>Metazoa</taxon>
        <taxon>Spiralia</taxon>
        <taxon>Lophotrochozoa</taxon>
        <taxon>Platyhelminthes</taxon>
        <taxon>Trematoda</taxon>
        <taxon>Digenea</taxon>
        <taxon>Opisthorchiida</taxon>
        <taxon>Opisthorchiata</taxon>
        <taxon>Opisthorchiidae</taxon>
        <taxon>Clonorchis</taxon>
    </lineage>
</organism>
<keyword evidence="4" id="KW-0106">Calcium</keyword>
<dbReference type="InterPro" id="IPR018247">
    <property type="entry name" value="EF_Hand_1_Ca_BS"/>
</dbReference>
<dbReference type="InterPro" id="IPR002048">
    <property type="entry name" value="EF_hand_dom"/>
</dbReference>
<evidence type="ECO:0000259" key="5">
    <source>
        <dbReference type="PROSITE" id="PS50222"/>
    </source>
</evidence>
<evidence type="ECO:0000313" key="6">
    <source>
        <dbReference type="EMBL" id="GAA53280.1"/>
    </source>
</evidence>
<name>G7YJZ7_CLOSI</name>
<dbReference type="PANTHER" id="PTHR23055:SF167">
    <property type="entry name" value="EF-HAND DOMAIN-CONTAINING PROTEIN"/>
    <property type="match status" value="1"/>
</dbReference>
<dbReference type="PROSITE" id="PS00018">
    <property type="entry name" value="EF_HAND_1"/>
    <property type="match status" value="2"/>
</dbReference>
<dbReference type="InterPro" id="IPR011992">
    <property type="entry name" value="EF-hand-dom_pair"/>
</dbReference>
<dbReference type="SUPFAM" id="SSF47473">
    <property type="entry name" value="EF-hand"/>
    <property type="match status" value="1"/>
</dbReference>
<evidence type="ECO:0000256" key="3">
    <source>
        <dbReference type="ARBA" id="ARBA00022737"/>
    </source>
</evidence>
<dbReference type="GO" id="GO:0005509">
    <property type="term" value="F:calcium ion binding"/>
    <property type="evidence" value="ECO:0007669"/>
    <property type="project" value="InterPro"/>
</dbReference>
<feature type="domain" description="EF-hand" evidence="5">
    <location>
        <begin position="226"/>
        <end position="261"/>
    </location>
</feature>
<evidence type="ECO:0000256" key="1">
    <source>
        <dbReference type="ARBA" id="ARBA00006049"/>
    </source>
</evidence>
<gene>
    <name evidence="6" type="ORF">CLF_109933</name>
</gene>
<evidence type="ECO:0000256" key="2">
    <source>
        <dbReference type="ARBA" id="ARBA00022723"/>
    </source>
</evidence>
<keyword evidence="2" id="KW-0479">Metal-binding</keyword>
<keyword evidence="7" id="KW-1185">Reference proteome</keyword>
<dbReference type="PROSITE" id="PS50222">
    <property type="entry name" value="EF_HAND_2"/>
    <property type="match status" value="3"/>
</dbReference>
<reference key="2">
    <citation type="submission" date="2011-10" db="EMBL/GenBank/DDBJ databases">
        <title>The genome and transcriptome sequence of Clonorchis sinensis provide insights into the carcinogenic liver fluke.</title>
        <authorList>
            <person name="Wang X."/>
            <person name="Huang Y."/>
            <person name="Chen W."/>
            <person name="Liu H."/>
            <person name="Guo L."/>
            <person name="Chen Y."/>
            <person name="Luo F."/>
            <person name="Zhou W."/>
            <person name="Sun J."/>
            <person name="Mao Q."/>
            <person name="Liang P."/>
            <person name="Zhou C."/>
            <person name="Tian Y."/>
            <person name="Men J."/>
            <person name="Lv X."/>
            <person name="Huang L."/>
            <person name="Zhou J."/>
            <person name="Hu Y."/>
            <person name="Li R."/>
            <person name="Zhang F."/>
            <person name="Lei H."/>
            <person name="Li X."/>
            <person name="Hu X."/>
            <person name="Liang C."/>
            <person name="Xu J."/>
            <person name="Wu Z."/>
            <person name="Yu X."/>
        </authorList>
    </citation>
    <scope>NUCLEOTIDE SEQUENCE</scope>
    <source>
        <strain>Henan</strain>
    </source>
</reference>
<sequence length="728" mass="83019">MNIPYHTFAFCFATIQQRLPMLQIAKPPGDKLECMKYGTPLSINKEYYGHLFRKVHNIVSIRKELPTLVKEYTNVITFVGTVDCTGTIFPAVFLTEKRTKSILPVARRFMSSQRNPPIQCMTPKSDNQFKRKRSTNWLFQSSGKLSWEILTNELVIVAKREAELEELENHIVRHKPVGINTLLRKTQFSRKELQIMYQGFKQECPAGTLNEEVFKDIYCKFFPQGDATMYAQLVFRSFDKEHNGTLTFEQFIQSLSTLTHGSQTDKLGWAFRLYDVNGDGVITRGEMLKVVNAIYDLLGRNTEPPIGENTTSEHVDRVFRRLDLNQDGVITLDEFLEACKDILMRFRIVLTTWETSPCYITQHDLTDKPVCDVENIVRMKFLREFITRISSNVYESLVDGENEWRCSTTCGRTVAFKLTAEVRDFLEFREVRVADENDEVVNYKDANKNETGVQIEDQQIPSTSQLTTGVVTTYITTIITVITIFSLADRVMQAQKSCSGPLNPDGNIIFGYTNGNDAAARIDETGYYLNRLIHKQEATECDAPGRLMFLLLRYSRYRGLSKNFQQAGSKRIPKTYRETLITSVSSRSSSKGMHTMQTFKWKDLGNLAISQPSGFFLVAWQLGTERVLQLNDFFPTASIIRAQALSHHLAAKSLQANSQALRPDCLPLDRKLTYSSCLYFDTLPTTSKYLVPGKLSPVDKTPQDDNFVPSMNVCENAFLHATLPIDCT</sequence>
<dbReference type="PANTHER" id="PTHR23055">
    <property type="entry name" value="CALCIUM BINDING PROTEINS"/>
    <property type="match status" value="1"/>
</dbReference>
<accession>G7YJZ7</accession>
<dbReference type="Proteomes" id="UP000008909">
    <property type="component" value="Unassembled WGS sequence"/>
</dbReference>
<evidence type="ECO:0000256" key="4">
    <source>
        <dbReference type="ARBA" id="ARBA00022837"/>
    </source>
</evidence>
<reference evidence="6" key="1">
    <citation type="journal article" date="2011" name="Genome Biol.">
        <title>The draft genome of the carcinogenic human liver fluke Clonorchis sinensis.</title>
        <authorList>
            <person name="Wang X."/>
            <person name="Chen W."/>
            <person name="Huang Y."/>
            <person name="Sun J."/>
            <person name="Men J."/>
            <person name="Liu H."/>
            <person name="Luo F."/>
            <person name="Guo L."/>
            <person name="Lv X."/>
            <person name="Deng C."/>
            <person name="Zhou C."/>
            <person name="Fan Y."/>
            <person name="Li X."/>
            <person name="Huang L."/>
            <person name="Hu Y."/>
            <person name="Liang C."/>
            <person name="Hu X."/>
            <person name="Xu J."/>
            <person name="Yu X."/>
        </authorList>
    </citation>
    <scope>NUCLEOTIDE SEQUENCE [LARGE SCALE GENOMIC DNA]</scope>
    <source>
        <strain evidence="6">Henan</strain>
    </source>
</reference>
<dbReference type="Gene3D" id="1.10.238.10">
    <property type="entry name" value="EF-hand"/>
    <property type="match status" value="1"/>
</dbReference>